<reference evidence="2 3" key="1">
    <citation type="submission" date="2021-07" db="EMBL/GenBank/DDBJ databases">
        <title>Flavobacterium sp. nov. isolated from sediment on the Taihu Lake.</title>
        <authorList>
            <person name="Qu J.-H."/>
        </authorList>
    </citation>
    <scope>NUCLEOTIDE SEQUENCE [LARGE SCALE GENOMIC DNA]</scope>
    <source>
        <strain evidence="2 3">NAS39</strain>
    </source>
</reference>
<protein>
    <submittedName>
        <fullName evidence="2">Uncharacterized protein</fullName>
    </submittedName>
</protein>
<keyword evidence="3" id="KW-1185">Reference proteome</keyword>
<accession>A0ABS6XXK8</accession>
<evidence type="ECO:0000313" key="2">
    <source>
        <dbReference type="EMBL" id="MBW4361421.1"/>
    </source>
</evidence>
<dbReference type="RefSeq" id="WP_219317924.1">
    <property type="nucleotide sequence ID" value="NZ_JAHWYN010000011.1"/>
</dbReference>
<keyword evidence="1" id="KW-0812">Transmembrane</keyword>
<feature type="transmembrane region" description="Helical" evidence="1">
    <location>
        <begin position="183"/>
        <end position="204"/>
    </location>
</feature>
<name>A0ABS6XXK8_9FLAO</name>
<keyword evidence="1" id="KW-1133">Transmembrane helix</keyword>
<comment type="caution">
    <text evidence="2">The sequence shown here is derived from an EMBL/GenBank/DDBJ whole genome shotgun (WGS) entry which is preliminary data.</text>
</comment>
<evidence type="ECO:0000256" key="1">
    <source>
        <dbReference type="SAM" id="Phobius"/>
    </source>
</evidence>
<dbReference type="EMBL" id="JAHWYN010000011">
    <property type="protein sequence ID" value="MBW4361421.1"/>
    <property type="molecule type" value="Genomic_DNA"/>
</dbReference>
<evidence type="ECO:0000313" key="3">
    <source>
        <dbReference type="Proteomes" id="UP000812031"/>
    </source>
</evidence>
<sequence length="265" mass="30562">MKIPKTIKKKSNKIWQKWSIAFRIIPVILFVALLKFLSHHFELEVLELNALFTSLIAGTIFLIGFLISGVLSDYKESEKLPSELSAAIKSIYDDAYTIYKGKKSQNAFQFIAFQKGFATSLMDWFYKRETTARMLDKISQMNDFIIELDNEGIQPGYLIKIKNEQNNIRKMILRIDTIRDTNFIGSAYAILEAMGFLIAFSLIIIKIEPFYVALFFTLLVTFLISYMFLLIKDLDNPFDYAENGESGTEISLKPIHELIKAFQKL</sequence>
<organism evidence="2 3">
    <name type="scientific">Flavobacterium taihuense</name>
    <dbReference type="NCBI Taxonomy" id="2857508"/>
    <lineage>
        <taxon>Bacteria</taxon>
        <taxon>Pseudomonadati</taxon>
        <taxon>Bacteroidota</taxon>
        <taxon>Flavobacteriia</taxon>
        <taxon>Flavobacteriales</taxon>
        <taxon>Flavobacteriaceae</taxon>
        <taxon>Flavobacterium</taxon>
    </lineage>
</organism>
<feature type="transmembrane region" description="Helical" evidence="1">
    <location>
        <begin position="210"/>
        <end position="231"/>
    </location>
</feature>
<gene>
    <name evidence="2" type="ORF">KZH69_13090</name>
</gene>
<feature type="transmembrane region" description="Helical" evidence="1">
    <location>
        <begin position="20"/>
        <end position="38"/>
    </location>
</feature>
<dbReference type="Proteomes" id="UP000812031">
    <property type="component" value="Unassembled WGS sequence"/>
</dbReference>
<feature type="transmembrane region" description="Helical" evidence="1">
    <location>
        <begin position="50"/>
        <end position="71"/>
    </location>
</feature>
<keyword evidence="1" id="KW-0472">Membrane</keyword>
<proteinExistence type="predicted"/>